<evidence type="ECO:0000313" key="2">
    <source>
        <dbReference type="EMBL" id="KZT20296.1"/>
    </source>
</evidence>
<evidence type="ECO:0000256" key="1">
    <source>
        <dbReference type="SAM" id="MobiDB-lite"/>
    </source>
</evidence>
<dbReference type="AlphaFoldDB" id="A0A165NYQ0"/>
<reference evidence="2 3" key="1">
    <citation type="journal article" date="2016" name="Mol. Biol. Evol.">
        <title>Comparative Genomics of Early-Diverging Mushroom-Forming Fungi Provides Insights into the Origins of Lignocellulose Decay Capabilities.</title>
        <authorList>
            <person name="Nagy L.G."/>
            <person name="Riley R."/>
            <person name="Tritt A."/>
            <person name="Adam C."/>
            <person name="Daum C."/>
            <person name="Floudas D."/>
            <person name="Sun H."/>
            <person name="Yadav J.S."/>
            <person name="Pangilinan J."/>
            <person name="Larsson K.H."/>
            <person name="Matsuura K."/>
            <person name="Barry K."/>
            <person name="Labutti K."/>
            <person name="Kuo R."/>
            <person name="Ohm R.A."/>
            <person name="Bhattacharya S.S."/>
            <person name="Shirouzu T."/>
            <person name="Yoshinaga Y."/>
            <person name="Martin F.M."/>
            <person name="Grigoriev I.V."/>
            <person name="Hibbett D.S."/>
        </authorList>
    </citation>
    <scope>NUCLEOTIDE SEQUENCE [LARGE SCALE GENOMIC DNA]</scope>
    <source>
        <strain evidence="2 3">HHB14362 ss-1</strain>
    </source>
</reference>
<dbReference type="InParanoid" id="A0A165NYQ0"/>
<name>A0A165NYQ0_9AGAM</name>
<organism evidence="2 3">
    <name type="scientific">Neolentinus lepideus HHB14362 ss-1</name>
    <dbReference type="NCBI Taxonomy" id="1314782"/>
    <lineage>
        <taxon>Eukaryota</taxon>
        <taxon>Fungi</taxon>
        <taxon>Dikarya</taxon>
        <taxon>Basidiomycota</taxon>
        <taxon>Agaricomycotina</taxon>
        <taxon>Agaricomycetes</taxon>
        <taxon>Gloeophyllales</taxon>
        <taxon>Gloeophyllaceae</taxon>
        <taxon>Neolentinus</taxon>
    </lineage>
</organism>
<accession>A0A165NYQ0</accession>
<proteinExistence type="predicted"/>
<sequence>MFKSFKSSQKKKANHEWCASIGQSPERLREEEQHKNDEDSEGENPRLQDSPVLQIPGPEALLSMGLNTSPNEGNLEHSGGGEGPIVGKKSSKGKGKEGNDIFEPSISMTPILLKPPTHSRLLWDALSQNVLKLSPPFINVLKVMLDPLTPSLSVALLFKMFADEPLYHTLTNLLAHQDQQWPPCKGGARCMVRAAVEVANTEREGLQIWQALMAWRTELLS</sequence>
<evidence type="ECO:0000313" key="3">
    <source>
        <dbReference type="Proteomes" id="UP000076761"/>
    </source>
</evidence>
<dbReference type="EMBL" id="KV425623">
    <property type="protein sequence ID" value="KZT20296.1"/>
    <property type="molecule type" value="Genomic_DNA"/>
</dbReference>
<keyword evidence="3" id="KW-1185">Reference proteome</keyword>
<protein>
    <submittedName>
        <fullName evidence="2">Uncharacterized protein</fullName>
    </submittedName>
</protein>
<feature type="compositionally biased region" description="Basic and acidic residues" evidence="1">
    <location>
        <begin position="26"/>
        <end position="37"/>
    </location>
</feature>
<feature type="region of interest" description="Disordered" evidence="1">
    <location>
        <begin position="1"/>
        <end position="102"/>
    </location>
</feature>
<gene>
    <name evidence="2" type="ORF">NEOLEDRAFT_1182703</name>
</gene>
<dbReference type="Proteomes" id="UP000076761">
    <property type="component" value="Unassembled WGS sequence"/>
</dbReference>